<keyword evidence="6 8" id="KW-1133">Transmembrane helix</keyword>
<feature type="transmembrane region" description="Helical" evidence="8">
    <location>
        <begin position="307"/>
        <end position="324"/>
    </location>
</feature>
<dbReference type="PRINTS" id="PR01035">
    <property type="entry name" value="TCRTETA"/>
</dbReference>
<evidence type="ECO:0000259" key="9">
    <source>
        <dbReference type="PROSITE" id="PS50850"/>
    </source>
</evidence>
<dbReference type="AlphaFoldDB" id="A0A239FK03"/>
<dbReference type="Pfam" id="PF07690">
    <property type="entry name" value="MFS_1"/>
    <property type="match status" value="1"/>
</dbReference>
<feature type="transmembrane region" description="Helical" evidence="8">
    <location>
        <begin position="216"/>
        <end position="232"/>
    </location>
</feature>
<reference evidence="10 11" key="1">
    <citation type="submission" date="2017-06" db="EMBL/GenBank/DDBJ databases">
        <authorList>
            <person name="Kim H.J."/>
            <person name="Triplett B.A."/>
        </authorList>
    </citation>
    <scope>NUCLEOTIDE SEQUENCE [LARGE SCALE GENOMIC DNA]</scope>
    <source>
        <strain evidence="10 11">DSM 19307</strain>
    </source>
</reference>
<dbReference type="InterPro" id="IPR036259">
    <property type="entry name" value="MFS_trans_sf"/>
</dbReference>
<proteinExistence type="inferred from homology"/>
<keyword evidence="5 8" id="KW-0812">Transmembrane</keyword>
<dbReference type="GO" id="GO:0016020">
    <property type="term" value="C:membrane"/>
    <property type="evidence" value="ECO:0007669"/>
    <property type="project" value="UniProtKB-SubCell"/>
</dbReference>
<feature type="transmembrane region" description="Helical" evidence="8">
    <location>
        <begin position="283"/>
        <end position="301"/>
    </location>
</feature>
<organism evidence="10 11">
    <name type="scientific">Ekhidna lutea</name>
    <dbReference type="NCBI Taxonomy" id="447679"/>
    <lineage>
        <taxon>Bacteria</taxon>
        <taxon>Pseudomonadati</taxon>
        <taxon>Bacteroidota</taxon>
        <taxon>Cytophagia</taxon>
        <taxon>Cytophagales</taxon>
        <taxon>Reichenbachiellaceae</taxon>
        <taxon>Ekhidna</taxon>
    </lineage>
</organism>
<dbReference type="EMBL" id="FZPD01000001">
    <property type="protein sequence ID" value="SNS57259.1"/>
    <property type="molecule type" value="Genomic_DNA"/>
</dbReference>
<dbReference type="RefSeq" id="WP_089355462.1">
    <property type="nucleotide sequence ID" value="NZ_FZPD01000001.1"/>
</dbReference>
<dbReference type="CDD" id="cd17388">
    <property type="entry name" value="MFS_TetA"/>
    <property type="match status" value="1"/>
</dbReference>
<evidence type="ECO:0000256" key="1">
    <source>
        <dbReference type="ARBA" id="ARBA00003279"/>
    </source>
</evidence>
<evidence type="ECO:0000256" key="5">
    <source>
        <dbReference type="ARBA" id="ARBA00022692"/>
    </source>
</evidence>
<evidence type="ECO:0000256" key="4">
    <source>
        <dbReference type="ARBA" id="ARBA00022448"/>
    </source>
</evidence>
<dbReference type="PROSITE" id="PS00216">
    <property type="entry name" value="SUGAR_TRANSPORT_1"/>
    <property type="match status" value="1"/>
</dbReference>
<feature type="transmembrane region" description="Helical" evidence="8">
    <location>
        <begin position="344"/>
        <end position="367"/>
    </location>
</feature>
<feature type="transmembrane region" description="Helical" evidence="8">
    <location>
        <begin position="7"/>
        <end position="26"/>
    </location>
</feature>
<evidence type="ECO:0000256" key="7">
    <source>
        <dbReference type="ARBA" id="ARBA00023136"/>
    </source>
</evidence>
<dbReference type="PANTHER" id="PTHR23504">
    <property type="entry name" value="MAJOR FACILITATOR SUPERFAMILY DOMAIN-CONTAINING PROTEIN 10"/>
    <property type="match status" value="1"/>
</dbReference>
<feature type="transmembrane region" description="Helical" evidence="8">
    <location>
        <begin position="252"/>
        <end position="271"/>
    </location>
</feature>
<feature type="domain" description="Major facilitator superfamily (MFS) profile" evidence="9">
    <location>
        <begin position="7"/>
        <end position="402"/>
    </location>
</feature>
<evidence type="ECO:0000313" key="11">
    <source>
        <dbReference type="Proteomes" id="UP000198393"/>
    </source>
</evidence>
<keyword evidence="7 8" id="KW-0472">Membrane</keyword>
<dbReference type="PANTHER" id="PTHR23504:SF15">
    <property type="entry name" value="MAJOR FACILITATOR SUPERFAMILY (MFS) PROFILE DOMAIN-CONTAINING PROTEIN"/>
    <property type="match status" value="1"/>
</dbReference>
<comment type="subcellular location">
    <subcellularLocation>
        <location evidence="2">Membrane</location>
        <topology evidence="2">Multi-pass membrane protein</topology>
    </subcellularLocation>
</comment>
<evidence type="ECO:0000313" key="10">
    <source>
        <dbReference type="EMBL" id="SNS57259.1"/>
    </source>
</evidence>
<protein>
    <submittedName>
        <fullName evidence="10">MFS transporter, DHA1 family, tetracycline resistance protein</fullName>
    </submittedName>
</protein>
<keyword evidence="4" id="KW-0813">Transport</keyword>
<dbReference type="InterPro" id="IPR001958">
    <property type="entry name" value="Tet-R_TetA/multi-R_MdtG-like"/>
</dbReference>
<dbReference type="Proteomes" id="UP000198393">
    <property type="component" value="Unassembled WGS sequence"/>
</dbReference>
<feature type="transmembrane region" description="Helical" evidence="8">
    <location>
        <begin position="373"/>
        <end position="394"/>
    </location>
</feature>
<keyword evidence="11" id="KW-1185">Reference proteome</keyword>
<gene>
    <name evidence="10" type="ORF">SAMN05421640_0713</name>
</gene>
<accession>A0A239FK03</accession>
<name>A0A239FK03_EKHLU</name>
<dbReference type="InterPro" id="IPR005829">
    <property type="entry name" value="Sugar_transporter_CS"/>
</dbReference>
<evidence type="ECO:0000256" key="3">
    <source>
        <dbReference type="ARBA" id="ARBA00007520"/>
    </source>
</evidence>
<feature type="transmembrane region" description="Helical" evidence="8">
    <location>
        <begin position="78"/>
        <end position="97"/>
    </location>
</feature>
<comment type="function">
    <text evidence="1">Resistance to tetracycline by an active tetracycline efflux. This is an energy-dependent process that decreases the accumulation of the antibiotic in whole cells. This protein functions as a metal-tetracycline/H(+) antiporter.</text>
</comment>
<dbReference type="OrthoDB" id="9793283at2"/>
<dbReference type="InterPro" id="IPR020846">
    <property type="entry name" value="MFS_dom"/>
</dbReference>
<evidence type="ECO:0000256" key="2">
    <source>
        <dbReference type="ARBA" id="ARBA00004141"/>
    </source>
</evidence>
<dbReference type="PROSITE" id="PS50850">
    <property type="entry name" value="MFS"/>
    <property type="match status" value="1"/>
</dbReference>
<feature type="transmembrane region" description="Helical" evidence="8">
    <location>
        <begin position="136"/>
        <end position="158"/>
    </location>
</feature>
<dbReference type="SUPFAM" id="SSF103473">
    <property type="entry name" value="MFS general substrate transporter"/>
    <property type="match status" value="1"/>
</dbReference>
<comment type="similarity">
    <text evidence="3">Belongs to the major facilitator superfamily. TCR/Tet family.</text>
</comment>
<dbReference type="Gene3D" id="1.20.1250.20">
    <property type="entry name" value="MFS general substrate transporter like domains"/>
    <property type="match status" value="1"/>
</dbReference>
<evidence type="ECO:0000256" key="8">
    <source>
        <dbReference type="SAM" id="Phobius"/>
    </source>
</evidence>
<dbReference type="GO" id="GO:0022857">
    <property type="term" value="F:transmembrane transporter activity"/>
    <property type="evidence" value="ECO:0007669"/>
    <property type="project" value="InterPro"/>
</dbReference>
<feature type="transmembrane region" description="Helical" evidence="8">
    <location>
        <begin position="46"/>
        <end position="66"/>
    </location>
</feature>
<feature type="transmembrane region" description="Helical" evidence="8">
    <location>
        <begin position="164"/>
        <end position="184"/>
    </location>
</feature>
<feature type="transmembrane region" description="Helical" evidence="8">
    <location>
        <begin position="103"/>
        <end position="124"/>
    </location>
</feature>
<dbReference type="InterPro" id="IPR011701">
    <property type="entry name" value="MFS"/>
</dbReference>
<sequence length="404" mass="43507">MKKKQAAIIFIFATVLIDIIGIGLIIPILPKLFNEVAGLNPSEGSFIGGALIATYGVMQFFFAPILGGLSDKYGRRPLLLIALFGLGVDYLIIVFAPTLAWFFVARVIAGICGSSVTVANAYIADISTPENKAKNFGMIGAAFGLGFIVGPALGGFLGEIGTRIPFMLAAGLAFLNMIYGYFIIPESLKEEDRRDFSWKRANPLGTFKQVFSYKKIVGLLLSMFFIYVAANATHTNWSYFTSEKFGWSPQDIGLSLTFVGVMVAIVQGGLVGPIVKKIGEVNAVYTGFLFNAFGLFMMGIVPHGWMVYAVIIPYAFGGLAGPSLQSIMTGEVPKNAQGELQGGIAGIMTLTSIVGPLLMTGVFRYYTNVENDIYFPGAPFMVGTAIAILSIFIARTSLVKMKRT</sequence>
<evidence type="ECO:0000256" key="6">
    <source>
        <dbReference type="ARBA" id="ARBA00022989"/>
    </source>
</evidence>